<dbReference type="InterPro" id="IPR050097">
    <property type="entry name" value="Ferredoxin-NADP_redctase_2"/>
</dbReference>
<dbReference type="OrthoDB" id="371245at2759"/>
<dbReference type="InterPro" id="IPR023753">
    <property type="entry name" value="FAD/NAD-binding_dom"/>
</dbReference>
<dbReference type="PaxDb" id="3055-EDP07523"/>
<dbReference type="PANTHER" id="PTHR48105">
    <property type="entry name" value="THIOREDOXIN REDUCTASE 1-RELATED-RELATED"/>
    <property type="match status" value="1"/>
</dbReference>
<dbReference type="RefSeq" id="XP_001699827.1">
    <property type="nucleotide sequence ID" value="XM_001699775.2"/>
</dbReference>
<evidence type="ECO:0000313" key="5">
    <source>
        <dbReference type="EMBL" id="PNW86862.1"/>
    </source>
</evidence>
<dbReference type="Gene3D" id="3.50.50.60">
    <property type="entry name" value="FAD/NAD(P)-binding domain"/>
    <property type="match status" value="3"/>
</dbReference>
<accession>A8I208</accession>
<evidence type="ECO:0000259" key="4">
    <source>
        <dbReference type="Pfam" id="PF07992"/>
    </source>
</evidence>
<gene>
    <name evidence="5" type="ORF">CHLRE_02g098850v5</name>
</gene>
<organism evidence="5 6">
    <name type="scientific">Chlamydomonas reinhardtii</name>
    <name type="common">Chlamydomonas smithii</name>
    <dbReference type="NCBI Taxonomy" id="3055"/>
    <lineage>
        <taxon>Eukaryota</taxon>
        <taxon>Viridiplantae</taxon>
        <taxon>Chlorophyta</taxon>
        <taxon>core chlorophytes</taxon>
        <taxon>Chlorophyceae</taxon>
        <taxon>CS clade</taxon>
        <taxon>Chlamydomonadales</taxon>
        <taxon>Chlamydomonadaceae</taxon>
        <taxon>Chlamydomonas</taxon>
    </lineage>
</organism>
<feature type="domain" description="FAD/NAD(P)-binding" evidence="4">
    <location>
        <begin position="197"/>
        <end position="430"/>
    </location>
</feature>
<dbReference type="eggNOG" id="KOG0404">
    <property type="taxonomic scope" value="Eukaryota"/>
</dbReference>
<reference evidence="5 6" key="1">
    <citation type="journal article" date="2007" name="Science">
        <title>The Chlamydomonas genome reveals the evolution of key animal and plant functions.</title>
        <authorList>
            <person name="Merchant S.S."/>
            <person name="Prochnik S.E."/>
            <person name="Vallon O."/>
            <person name="Harris E.H."/>
            <person name="Karpowicz S.J."/>
            <person name="Witman G.B."/>
            <person name="Terry A."/>
            <person name="Salamov A."/>
            <person name="Fritz-Laylin L.K."/>
            <person name="Marechal-Drouard L."/>
            <person name="Marshall W.F."/>
            <person name="Qu L.H."/>
            <person name="Nelson D.R."/>
            <person name="Sanderfoot A.A."/>
            <person name="Spalding M.H."/>
            <person name="Kapitonov V.V."/>
            <person name="Ren Q."/>
            <person name="Ferris P."/>
            <person name="Lindquist E."/>
            <person name="Shapiro H."/>
            <person name="Lucas S.M."/>
            <person name="Grimwood J."/>
            <person name="Schmutz J."/>
            <person name="Cardol P."/>
            <person name="Cerutti H."/>
            <person name="Chanfreau G."/>
            <person name="Chen C.L."/>
            <person name="Cognat V."/>
            <person name="Croft M.T."/>
            <person name="Dent R."/>
            <person name="Dutcher S."/>
            <person name="Fernandez E."/>
            <person name="Fukuzawa H."/>
            <person name="Gonzalez-Ballester D."/>
            <person name="Gonzalez-Halphen D."/>
            <person name="Hallmann A."/>
            <person name="Hanikenne M."/>
            <person name="Hippler M."/>
            <person name="Inwood W."/>
            <person name="Jabbari K."/>
            <person name="Kalanon M."/>
            <person name="Kuras R."/>
            <person name="Lefebvre P.A."/>
            <person name="Lemaire S.D."/>
            <person name="Lobanov A.V."/>
            <person name="Lohr M."/>
            <person name="Manuell A."/>
            <person name="Meier I."/>
            <person name="Mets L."/>
            <person name="Mittag M."/>
            <person name="Mittelmeier T."/>
            <person name="Moroney J.V."/>
            <person name="Moseley J."/>
            <person name="Napoli C."/>
            <person name="Nedelcu A.M."/>
            <person name="Niyogi K."/>
            <person name="Novoselov S.V."/>
            <person name="Paulsen I.T."/>
            <person name="Pazour G."/>
            <person name="Purton S."/>
            <person name="Ral J.P."/>
            <person name="Riano-Pachon D.M."/>
            <person name="Riekhof W."/>
            <person name="Rymarquis L."/>
            <person name="Schroda M."/>
            <person name="Stern D."/>
            <person name="Umen J."/>
            <person name="Willows R."/>
            <person name="Wilson N."/>
            <person name="Zimmer S.L."/>
            <person name="Allmer J."/>
            <person name="Balk J."/>
            <person name="Bisova K."/>
            <person name="Chen C.J."/>
            <person name="Elias M."/>
            <person name="Gendler K."/>
            <person name="Hauser C."/>
            <person name="Lamb M.R."/>
            <person name="Ledford H."/>
            <person name="Long J.C."/>
            <person name="Minagawa J."/>
            <person name="Page M.D."/>
            <person name="Pan J."/>
            <person name="Pootakham W."/>
            <person name="Roje S."/>
            <person name="Rose A."/>
            <person name="Stahlberg E."/>
            <person name="Terauchi A.M."/>
            <person name="Yang P."/>
            <person name="Ball S."/>
            <person name="Bowler C."/>
            <person name="Dieckmann C.L."/>
            <person name="Gladyshev V.N."/>
            <person name="Green P."/>
            <person name="Jorgensen R."/>
            <person name="Mayfield S."/>
            <person name="Mueller-Roeber B."/>
            <person name="Rajamani S."/>
            <person name="Sayre R.T."/>
            <person name="Brokstein P."/>
            <person name="Dubchak I."/>
            <person name="Goodstein D."/>
            <person name="Hornick L."/>
            <person name="Huang Y.W."/>
            <person name="Jhaveri J."/>
            <person name="Luo Y."/>
            <person name="Martinez D."/>
            <person name="Ngau W.C."/>
            <person name="Otillar B."/>
            <person name="Poliakov A."/>
            <person name="Porter A."/>
            <person name="Szajkowski L."/>
            <person name="Werner G."/>
            <person name="Zhou K."/>
            <person name="Grigoriev I.V."/>
            <person name="Rokhsar D.S."/>
            <person name="Grossman A.R."/>
        </authorList>
    </citation>
    <scope>NUCLEOTIDE SEQUENCE [LARGE SCALE GENOMIC DNA]</scope>
    <source>
        <strain evidence="6">CC-503</strain>
    </source>
</reference>
<dbReference type="GO" id="GO:0004791">
    <property type="term" value="F:thioredoxin-disulfide reductase (NADPH) activity"/>
    <property type="evidence" value="ECO:0000318"/>
    <property type="project" value="GO_Central"/>
</dbReference>
<dbReference type="STRING" id="3055.A8I208"/>
<dbReference type="SUPFAM" id="SSF51905">
    <property type="entry name" value="FAD/NAD(P)-binding domain"/>
    <property type="match status" value="1"/>
</dbReference>
<dbReference type="HOGENOM" id="CLU_031864_5_1_1"/>
<dbReference type="Pfam" id="PF07992">
    <property type="entry name" value="Pyr_redox_2"/>
    <property type="match status" value="1"/>
</dbReference>
<evidence type="ECO:0000256" key="3">
    <source>
        <dbReference type="ARBA" id="ARBA00023002"/>
    </source>
</evidence>
<dbReference type="GeneID" id="5725582"/>
<protein>
    <recommendedName>
        <fullName evidence="4">FAD/NAD(P)-binding domain-containing protein</fullName>
    </recommendedName>
</protein>
<sequence length="509" mass="53269">MQTQLAQRQAAGLKAPLRFCYVVPAARSRRVTLCRAFAENGNGEAKKEKPHIHTRLAIIGGGPAAHTAAIYAGRAELEPILFEGWMAAGIAPGGQLTTTSFVENFPGFVEPIMGYELTDKFRAQSVRYGTKIYTETVTSIDLLVNSPAGHTALPPGLYGAGSSASSRSSMEDVAAPPPPVLEPLAGREHKPFVLHTPERVVTADAVIIATGASAKRLRFPGSGDEAEGGFWNRGISACAICDGSSPLIRNKPVAVIGGGDSAMEEALFLTKYASRVYVIHRFNYLEASKAMARRVLANPKIEVLWCTEVKEAHGNEQGNLGSITISRSLTPGGAVVSTGLVPGMNPVMAAPANDGKQPSVTLQQIEVNGLFFAIGHKPATEVFKGQVELDEYGYVVCAPGTCSTSVPGVFAAGDVMDYKYRQAIVAAGRGCMAALEAERYLQAMEGGASSVAAAGLASDLVHTHTQSYSETASAPVGAGAGRGQPTARFDFGSTATDLDPERVSTSGGA</sequence>
<evidence type="ECO:0000313" key="6">
    <source>
        <dbReference type="Proteomes" id="UP000006906"/>
    </source>
</evidence>
<keyword evidence="2" id="KW-0285">Flavoprotein</keyword>
<dbReference type="ProMEX" id="A8I208"/>
<dbReference type="Proteomes" id="UP000006906">
    <property type="component" value="Chromosome 2"/>
</dbReference>
<dbReference type="EMBL" id="CM008963">
    <property type="protein sequence ID" value="PNW86862.1"/>
    <property type="molecule type" value="Genomic_DNA"/>
</dbReference>
<keyword evidence="3" id="KW-0560">Oxidoreductase</keyword>
<dbReference type="Gramene" id="PNW86862">
    <property type="protein sequence ID" value="PNW86862"/>
    <property type="gene ID" value="CHLRE_02g098850v5"/>
</dbReference>
<dbReference type="GO" id="GO:0045454">
    <property type="term" value="P:cell redox homeostasis"/>
    <property type="evidence" value="ECO:0000318"/>
    <property type="project" value="GO_Central"/>
</dbReference>
<proteinExistence type="inferred from homology"/>
<comment type="similarity">
    <text evidence="1">Belongs to the class-II pyridine nucleotide-disulfide oxidoreductase family.</text>
</comment>
<name>A8I208_CHLRE</name>
<evidence type="ECO:0000256" key="1">
    <source>
        <dbReference type="ARBA" id="ARBA00009333"/>
    </source>
</evidence>
<dbReference type="PRINTS" id="PR00469">
    <property type="entry name" value="PNDRDTASEII"/>
</dbReference>
<evidence type="ECO:0000256" key="2">
    <source>
        <dbReference type="ARBA" id="ARBA00022630"/>
    </source>
</evidence>
<dbReference type="KEGG" id="cre:CHLRE_02g098850v5"/>
<dbReference type="InParanoid" id="A8I208"/>
<dbReference type="AlphaFoldDB" id="A8I208"/>
<dbReference type="InterPro" id="IPR036188">
    <property type="entry name" value="FAD/NAD-bd_sf"/>
</dbReference>
<dbReference type="PRINTS" id="PR00368">
    <property type="entry name" value="FADPNR"/>
</dbReference>
<keyword evidence="6" id="KW-1185">Reference proteome</keyword>